<dbReference type="EMBL" id="JAVDQD010000002">
    <property type="protein sequence ID" value="MDR6239085.1"/>
    <property type="molecule type" value="Genomic_DNA"/>
</dbReference>
<gene>
    <name evidence="1" type="ORF">HNQ88_002122</name>
</gene>
<protein>
    <submittedName>
        <fullName evidence="1">Uncharacterized protein</fullName>
    </submittedName>
</protein>
<dbReference type="AlphaFoldDB" id="A0AAE3XNE8"/>
<organism evidence="1 2">
    <name type="scientific">Aureibacter tunicatorum</name>
    <dbReference type="NCBI Taxonomy" id="866807"/>
    <lineage>
        <taxon>Bacteria</taxon>
        <taxon>Pseudomonadati</taxon>
        <taxon>Bacteroidota</taxon>
        <taxon>Cytophagia</taxon>
        <taxon>Cytophagales</taxon>
        <taxon>Persicobacteraceae</taxon>
        <taxon>Aureibacter</taxon>
    </lineage>
</organism>
<proteinExistence type="predicted"/>
<comment type="caution">
    <text evidence="1">The sequence shown here is derived from an EMBL/GenBank/DDBJ whole genome shotgun (WGS) entry which is preliminary data.</text>
</comment>
<accession>A0AAE3XNE8</accession>
<evidence type="ECO:0000313" key="2">
    <source>
        <dbReference type="Proteomes" id="UP001185092"/>
    </source>
</evidence>
<name>A0AAE3XNE8_9BACT</name>
<dbReference type="RefSeq" id="WP_309938610.1">
    <property type="nucleotide sequence ID" value="NZ_AP025305.1"/>
</dbReference>
<sequence>MKIKIALFILLLIVSYSKSYSQISRTPYKGTNIILIQTDESIEKSYENFLQVLADCNFKIKSINKDDWSIETEKKWISGANSSLAILAKVYPDEGKDGALIEITGIVTSSMGMSYFETKVTFNPNMDDSITEAFQTMQSIAVKYPKGKIFYTEE</sequence>
<dbReference type="Proteomes" id="UP001185092">
    <property type="component" value="Unassembled WGS sequence"/>
</dbReference>
<keyword evidence="2" id="KW-1185">Reference proteome</keyword>
<reference evidence="1" key="1">
    <citation type="submission" date="2023-07" db="EMBL/GenBank/DDBJ databases">
        <title>Genomic Encyclopedia of Type Strains, Phase IV (KMG-IV): sequencing the most valuable type-strain genomes for metagenomic binning, comparative biology and taxonomic classification.</title>
        <authorList>
            <person name="Goeker M."/>
        </authorList>
    </citation>
    <scope>NUCLEOTIDE SEQUENCE</scope>
    <source>
        <strain evidence="1">DSM 26174</strain>
    </source>
</reference>
<evidence type="ECO:0000313" key="1">
    <source>
        <dbReference type="EMBL" id="MDR6239085.1"/>
    </source>
</evidence>